<comment type="caution">
    <text evidence="2">The sequence shown here is derived from an EMBL/GenBank/DDBJ whole genome shotgun (WGS) entry which is preliminary data.</text>
</comment>
<dbReference type="AlphaFoldDB" id="A0A1A9LAX2"/>
<keyword evidence="1" id="KW-0472">Membrane</keyword>
<sequence>MIEILGTKIELLFKKKEMKTLRIFYTLAVLFIFGSTTAQNKSEKAHTSIETLLNSKNFEFIANTAIPLSGPTKNLVGSNYSITFTPEMVTSNLPFYGRAYSGMVMGRDKGMRFKGKPENFNIEKSKEYQVNTSVTSENDTYEILMSVSDSGYATLIISTNDRGTITYQGEVVQIQM</sequence>
<dbReference type="Pfam" id="PF14059">
    <property type="entry name" value="DUF4251"/>
    <property type="match status" value="1"/>
</dbReference>
<accession>A0A1A9LAX2</accession>
<evidence type="ECO:0000313" key="3">
    <source>
        <dbReference type="Proteomes" id="UP000077552"/>
    </source>
</evidence>
<proteinExistence type="predicted"/>
<evidence type="ECO:0000313" key="2">
    <source>
        <dbReference type="EMBL" id="OAD90114.1"/>
    </source>
</evidence>
<organism evidence="2 3">
    <name type="scientific">Aequorivita soesokkakensis</name>
    <dbReference type="NCBI Taxonomy" id="1385699"/>
    <lineage>
        <taxon>Bacteria</taxon>
        <taxon>Pseudomonadati</taxon>
        <taxon>Bacteroidota</taxon>
        <taxon>Flavobacteriia</taxon>
        <taxon>Flavobacteriales</taxon>
        <taxon>Flavobacteriaceae</taxon>
        <taxon>Aequorivita</taxon>
    </lineage>
</organism>
<dbReference type="InterPro" id="IPR025347">
    <property type="entry name" value="DUF4251"/>
</dbReference>
<feature type="transmembrane region" description="Helical" evidence="1">
    <location>
        <begin position="21"/>
        <end position="38"/>
    </location>
</feature>
<reference evidence="2 3" key="1">
    <citation type="submission" date="2016-05" db="EMBL/GenBank/DDBJ databases">
        <title>Genome sequencing of Vitellibacter soesokkakensis RSSK-12.</title>
        <authorList>
            <person name="Thevarajoo S."/>
            <person name="Selvaratnam C."/>
            <person name="Goh K.M."/>
            <person name="Chan K.-G."/>
            <person name="Chong C.S."/>
        </authorList>
    </citation>
    <scope>NUCLEOTIDE SEQUENCE [LARGE SCALE GENOMIC DNA]</scope>
    <source>
        <strain evidence="2 3">RSSK-12</strain>
    </source>
</reference>
<evidence type="ECO:0000256" key="1">
    <source>
        <dbReference type="SAM" id="Phobius"/>
    </source>
</evidence>
<dbReference type="Proteomes" id="UP000077552">
    <property type="component" value="Unassembled WGS sequence"/>
</dbReference>
<keyword evidence="1" id="KW-0812">Transmembrane</keyword>
<dbReference type="EMBL" id="LXIE01000050">
    <property type="protein sequence ID" value="OAD90114.1"/>
    <property type="molecule type" value="Genomic_DNA"/>
</dbReference>
<gene>
    <name evidence="2" type="ORF">A7A78_07810</name>
</gene>
<keyword evidence="3" id="KW-1185">Reference proteome</keyword>
<protein>
    <recommendedName>
        <fullName evidence="4">DUF4251 domain-containing protein</fullName>
    </recommendedName>
</protein>
<dbReference type="Gene3D" id="2.40.128.410">
    <property type="match status" value="1"/>
</dbReference>
<name>A0A1A9LAX2_9FLAO</name>
<dbReference type="STRING" id="1385699.A7A78_07810"/>
<evidence type="ECO:0008006" key="4">
    <source>
        <dbReference type="Google" id="ProtNLM"/>
    </source>
</evidence>
<keyword evidence="1" id="KW-1133">Transmembrane helix</keyword>